<comment type="caution">
    <text evidence="6">The sequence shown here is derived from an EMBL/GenBank/DDBJ whole genome shotgun (WGS) entry which is preliminary data.</text>
</comment>
<dbReference type="InterPro" id="IPR000914">
    <property type="entry name" value="SBP_5_dom"/>
</dbReference>
<dbReference type="EMBL" id="JAUSRF010000001">
    <property type="protein sequence ID" value="MDP9835302.1"/>
    <property type="molecule type" value="Genomic_DNA"/>
</dbReference>
<keyword evidence="7" id="KW-1185">Reference proteome</keyword>
<dbReference type="Proteomes" id="UP001241472">
    <property type="component" value="Unassembled WGS sequence"/>
</dbReference>
<dbReference type="PANTHER" id="PTHR30290">
    <property type="entry name" value="PERIPLASMIC BINDING COMPONENT OF ABC TRANSPORTER"/>
    <property type="match status" value="1"/>
</dbReference>
<dbReference type="InterPro" id="IPR039424">
    <property type="entry name" value="SBP_5"/>
</dbReference>
<evidence type="ECO:0000256" key="1">
    <source>
        <dbReference type="ARBA" id="ARBA00004418"/>
    </source>
</evidence>
<evidence type="ECO:0000256" key="2">
    <source>
        <dbReference type="ARBA" id="ARBA00005695"/>
    </source>
</evidence>
<accession>A0ABT9PLF7</accession>
<dbReference type="PANTHER" id="PTHR30290:SF37">
    <property type="entry name" value="NICKEL-BINDING PERIPLASMIC PROTEIN"/>
    <property type="match status" value="1"/>
</dbReference>
<dbReference type="PIRSF" id="PIRSF002741">
    <property type="entry name" value="MppA"/>
    <property type="match status" value="1"/>
</dbReference>
<name>A0ABT9PLF7_9HYPH</name>
<feature type="chain" id="PRO_5045802834" evidence="4">
    <location>
        <begin position="24"/>
        <end position="523"/>
    </location>
</feature>
<dbReference type="RefSeq" id="WP_306829801.1">
    <property type="nucleotide sequence ID" value="NZ_JAUSRF010000001.1"/>
</dbReference>
<dbReference type="CDD" id="cd08489">
    <property type="entry name" value="PBP2_NikA"/>
    <property type="match status" value="1"/>
</dbReference>
<comment type="subcellular location">
    <subcellularLocation>
        <location evidence="1">Periplasm</location>
    </subcellularLocation>
</comment>
<comment type="similarity">
    <text evidence="2">Belongs to the bacterial solute-binding protein 5 family.</text>
</comment>
<keyword evidence="3 4" id="KW-0732">Signal</keyword>
<dbReference type="NCBIfam" id="TIGR02294">
    <property type="entry name" value="nickel_nikA"/>
    <property type="match status" value="1"/>
</dbReference>
<reference evidence="6 7" key="1">
    <citation type="submission" date="2023-07" db="EMBL/GenBank/DDBJ databases">
        <title>Sorghum-associated microbial communities from plants grown in Nebraska, USA.</title>
        <authorList>
            <person name="Schachtman D."/>
        </authorList>
    </citation>
    <scope>NUCLEOTIDE SEQUENCE [LARGE SCALE GENOMIC DNA]</scope>
    <source>
        <strain evidence="6 7">DS1307</strain>
    </source>
</reference>
<feature type="signal peptide" evidence="4">
    <location>
        <begin position="1"/>
        <end position="23"/>
    </location>
</feature>
<gene>
    <name evidence="6" type="ORF">J2T09_000043</name>
</gene>
<dbReference type="Gene3D" id="3.10.105.10">
    <property type="entry name" value="Dipeptide-binding Protein, Domain 3"/>
    <property type="match status" value="1"/>
</dbReference>
<dbReference type="PROSITE" id="PS01040">
    <property type="entry name" value="SBP_BACTERIAL_5"/>
    <property type="match status" value="1"/>
</dbReference>
<evidence type="ECO:0000313" key="7">
    <source>
        <dbReference type="Proteomes" id="UP001241472"/>
    </source>
</evidence>
<dbReference type="InterPro" id="IPR023765">
    <property type="entry name" value="SBP_5_CS"/>
</dbReference>
<dbReference type="Gene3D" id="3.40.190.10">
    <property type="entry name" value="Periplasmic binding protein-like II"/>
    <property type="match status" value="1"/>
</dbReference>
<feature type="domain" description="Solute-binding protein family 5" evidence="5">
    <location>
        <begin position="67"/>
        <end position="436"/>
    </location>
</feature>
<dbReference type="InterPro" id="IPR030678">
    <property type="entry name" value="Peptide/Ni-bd"/>
</dbReference>
<dbReference type="Pfam" id="PF00496">
    <property type="entry name" value="SBP_bac_5"/>
    <property type="match status" value="1"/>
</dbReference>
<evidence type="ECO:0000313" key="6">
    <source>
        <dbReference type="EMBL" id="MDP9835302.1"/>
    </source>
</evidence>
<dbReference type="SUPFAM" id="SSF53850">
    <property type="entry name" value="Periplasmic binding protein-like II"/>
    <property type="match status" value="1"/>
</dbReference>
<evidence type="ECO:0000256" key="3">
    <source>
        <dbReference type="ARBA" id="ARBA00022729"/>
    </source>
</evidence>
<proteinExistence type="inferred from homology"/>
<evidence type="ECO:0000256" key="4">
    <source>
        <dbReference type="SAM" id="SignalP"/>
    </source>
</evidence>
<organism evidence="6 7">
    <name type="scientific">Neorhizobium huautlense</name>
    <dbReference type="NCBI Taxonomy" id="67774"/>
    <lineage>
        <taxon>Bacteria</taxon>
        <taxon>Pseudomonadati</taxon>
        <taxon>Pseudomonadota</taxon>
        <taxon>Alphaproteobacteria</taxon>
        <taxon>Hyphomicrobiales</taxon>
        <taxon>Rhizobiaceae</taxon>
        <taxon>Rhizobium/Agrobacterium group</taxon>
        <taxon>Neorhizobium</taxon>
    </lineage>
</organism>
<dbReference type="InterPro" id="IPR011980">
    <property type="entry name" value="CntA-like"/>
</dbReference>
<sequence length="523" mass="57575">MSKNGFFGLALAVTLAFASGAQADPKLNFSWPVNVGPLNPHLYAPNQMFAQNMVYEPLVRYSADGTVGPWLAQSWEASADGKAYTFKLREDVKFSNGEVFDAAAVKANIDAVLQNRARHGWLELANQIVSAEAVDALTVRIALKDAYYPLLQELALPRPFRFVAPSQFRNGGTVDGIVAPIGTGPWKLTETKLGEADVFSRNDGYWGQKPAYEQVTVKVIPDPNTRAVAFETGEIDLIYGSDGPVSPDTYERFRQMGIYTTELSAPIETRMLALNTKLGATRDLAVRKAINHAVDKDTMIATVLHGTQKRADTLFADNVPYADIGLKPYMFDRVRAAQILDEAGWTTRAEGGIREKNGEPLAIELCFVGTDAVAKSMAEIVQADLRKVGIEVTLIGEEESSVFARQHDGRFGMIFNRSWGAPYDPHAFVSSMRVPSHADYQAQFGLPDKTEIDAKIGQVLVSTEETARQTLYRDILTRLHEEAVYLPLTYVTSIAVARPEVGRMTFGAMSSEIPFEKLVPKVN</sequence>
<evidence type="ECO:0000259" key="5">
    <source>
        <dbReference type="Pfam" id="PF00496"/>
    </source>
</evidence>
<protein>
    <submittedName>
        <fullName evidence="6">Nickel transport system substrate-binding protein</fullName>
    </submittedName>
</protein>